<evidence type="ECO:0000259" key="2">
    <source>
        <dbReference type="Pfam" id="PF00534"/>
    </source>
</evidence>
<dbReference type="AlphaFoldDB" id="A0A2W7RCG0"/>
<dbReference type="SUPFAM" id="SSF53756">
    <property type="entry name" value="UDP-Glycosyltransferase/glycogen phosphorylase"/>
    <property type="match status" value="1"/>
</dbReference>
<dbReference type="InterPro" id="IPR001296">
    <property type="entry name" value="Glyco_trans_1"/>
</dbReference>
<dbReference type="InterPro" id="IPR028098">
    <property type="entry name" value="Glyco_trans_4-like_N"/>
</dbReference>
<dbReference type="Proteomes" id="UP000321927">
    <property type="component" value="Unassembled WGS sequence"/>
</dbReference>
<gene>
    <name evidence="5" type="ORF">ESW18_05885</name>
    <name evidence="4" type="ORF">LV84_01910</name>
</gene>
<keyword evidence="1" id="KW-1133">Transmembrane helix</keyword>
<proteinExistence type="predicted"/>
<dbReference type="EMBL" id="VORV01000003">
    <property type="protein sequence ID" value="TXD79045.1"/>
    <property type="molecule type" value="Genomic_DNA"/>
</dbReference>
<feature type="transmembrane region" description="Helical" evidence="1">
    <location>
        <begin position="63"/>
        <end position="84"/>
    </location>
</feature>
<dbReference type="PANTHER" id="PTHR12526:SF630">
    <property type="entry name" value="GLYCOSYLTRANSFERASE"/>
    <property type="match status" value="1"/>
</dbReference>
<dbReference type="PANTHER" id="PTHR12526">
    <property type="entry name" value="GLYCOSYLTRANSFERASE"/>
    <property type="match status" value="1"/>
</dbReference>
<evidence type="ECO:0000313" key="5">
    <source>
        <dbReference type="EMBL" id="TXD79045.1"/>
    </source>
</evidence>
<keyword evidence="1" id="KW-0812">Transmembrane</keyword>
<sequence length="355" mass="40554">MRPRVVFFHLLNNFTGSPQILSSVIHTALKEGYDVSLYTSETDGFLSSFERKTNFYKRSEHRIFTLFSFFFSQLLLAIQLLFTIQKEQKIFYVNTILPFGAILVGRLLGKRVITHVHENEINPKLLSNFLFWVVRNFSSEVIVVSDYLQANANLQGIEAQVIYNCVTKDFEEKSKMQGVKSERFDVLMLASLRPYKGVTEFISLAKRLPAVSFTLVLSDESEEVNQFVETEVLTFNIQVFPVQKDVHPFFEKASLILNLTHPDECVETFGMTILEGMYYNLPAIVPEVGGVTELVEEGFNGFCINYTKLDKIAGKIEKMVAEPDFWKLLSSGSALKKIDFVRGNFEEKVANLLNQ</sequence>
<name>A0A2W7RCG0_9BACT</name>
<reference evidence="4 6" key="1">
    <citation type="submission" date="2018-06" db="EMBL/GenBank/DDBJ databases">
        <title>Genomic Encyclopedia of Archaeal and Bacterial Type Strains, Phase II (KMG-II): from individual species to whole genera.</title>
        <authorList>
            <person name="Goeker M."/>
        </authorList>
    </citation>
    <scope>NUCLEOTIDE SEQUENCE [LARGE SCALE GENOMIC DNA]</scope>
    <source>
        <strain evidence="4 6">DSM 22686</strain>
    </source>
</reference>
<feature type="domain" description="Glycosyl transferase family 1" evidence="2">
    <location>
        <begin position="170"/>
        <end position="323"/>
    </location>
</feature>
<evidence type="ECO:0000313" key="7">
    <source>
        <dbReference type="Proteomes" id="UP000321927"/>
    </source>
</evidence>
<feature type="domain" description="Glycosyltransferase subfamily 4-like N-terminal" evidence="3">
    <location>
        <begin position="29"/>
        <end position="167"/>
    </location>
</feature>
<evidence type="ECO:0000313" key="6">
    <source>
        <dbReference type="Proteomes" id="UP000249115"/>
    </source>
</evidence>
<evidence type="ECO:0000313" key="4">
    <source>
        <dbReference type="EMBL" id="PZX57781.1"/>
    </source>
</evidence>
<keyword evidence="7" id="KW-1185">Reference proteome</keyword>
<comment type="caution">
    <text evidence="4">The sequence shown here is derived from an EMBL/GenBank/DDBJ whole genome shotgun (WGS) entry which is preliminary data.</text>
</comment>
<protein>
    <submittedName>
        <fullName evidence="5">Glycosyltransferase family 4 protein</fullName>
    </submittedName>
    <submittedName>
        <fullName evidence="4">Glycosyltransferase involved in cell wall biosynthesis</fullName>
    </submittedName>
</protein>
<dbReference type="Proteomes" id="UP000249115">
    <property type="component" value="Unassembled WGS sequence"/>
</dbReference>
<dbReference type="CDD" id="cd03801">
    <property type="entry name" value="GT4_PimA-like"/>
    <property type="match status" value="1"/>
</dbReference>
<reference evidence="5 7" key="2">
    <citation type="submission" date="2019-08" db="EMBL/GenBank/DDBJ databases">
        <title>Genome of Algoriphagus ratkowskyi IC026.</title>
        <authorList>
            <person name="Bowman J.P."/>
        </authorList>
    </citation>
    <scope>NUCLEOTIDE SEQUENCE [LARGE SCALE GENOMIC DNA]</scope>
    <source>
        <strain evidence="5 7">IC026</strain>
    </source>
</reference>
<accession>A0A2W7RCG0</accession>
<dbReference type="Gene3D" id="3.40.50.2000">
    <property type="entry name" value="Glycogen Phosphorylase B"/>
    <property type="match status" value="2"/>
</dbReference>
<dbReference type="OrthoDB" id="7560678at2"/>
<keyword evidence="4" id="KW-0808">Transferase</keyword>
<dbReference type="GO" id="GO:0016757">
    <property type="term" value="F:glycosyltransferase activity"/>
    <property type="evidence" value="ECO:0007669"/>
    <property type="project" value="InterPro"/>
</dbReference>
<evidence type="ECO:0000259" key="3">
    <source>
        <dbReference type="Pfam" id="PF13439"/>
    </source>
</evidence>
<keyword evidence="1" id="KW-0472">Membrane</keyword>
<feature type="transmembrane region" description="Helical" evidence="1">
    <location>
        <begin position="90"/>
        <end position="109"/>
    </location>
</feature>
<dbReference type="Pfam" id="PF00534">
    <property type="entry name" value="Glycos_transf_1"/>
    <property type="match status" value="1"/>
</dbReference>
<evidence type="ECO:0000256" key="1">
    <source>
        <dbReference type="SAM" id="Phobius"/>
    </source>
</evidence>
<dbReference type="RefSeq" id="WP_086498347.1">
    <property type="nucleotide sequence ID" value="NZ_MSSV01000002.1"/>
</dbReference>
<dbReference type="EMBL" id="QKZU01000006">
    <property type="protein sequence ID" value="PZX57781.1"/>
    <property type="molecule type" value="Genomic_DNA"/>
</dbReference>
<dbReference type="Pfam" id="PF13439">
    <property type="entry name" value="Glyco_transf_4"/>
    <property type="match status" value="1"/>
</dbReference>
<organism evidence="4 6">
    <name type="scientific">Algoriphagus ratkowskyi</name>
    <dbReference type="NCBI Taxonomy" id="57028"/>
    <lineage>
        <taxon>Bacteria</taxon>
        <taxon>Pseudomonadati</taxon>
        <taxon>Bacteroidota</taxon>
        <taxon>Cytophagia</taxon>
        <taxon>Cytophagales</taxon>
        <taxon>Cyclobacteriaceae</taxon>
        <taxon>Algoriphagus</taxon>
    </lineage>
</organism>